<organism evidence="1 2">
    <name type="scientific">Trifolium medium</name>
    <dbReference type="NCBI Taxonomy" id="97028"/>
    <lineage>
        <taxon>Eukaryota</taxon>
        <taxon>Viridiplantae</taxon>
        <taxon>Streptophyta</taxon>
        <taxon>Embryophyta</taxon>
        <taxon>Tracheophyta</taxon>
        <taxon>Spermatophyta</taxon>
        <taxon>Magnoliopsida</taxon>
        <taxon>eudicotyledons</taxon>
        <taxon>Gunneridae</taxon>
        <taxon>Pentapetalae</taxon>
        <taxon>rosids</taxon>
        <taxon>fabids</taxon>
        <taxon>Fabales</taxon>
        <taxon>Fabaceae</taxon>
        <taxon>Papilionoideae</taxon>
        <taxon>50 kb inversion clade</taxon>
        <taxon>NPAAA clade</taxon>
        <taxon>Hologalegina</taxon>
        <taxon>IRL clade</taxon>
        <taxon>Trifolieae</taxon>
        <taxon>Trifolium</taxon>
    </lineage>
</organism>
<proteinExistence type="predicted"/>
<name>A0A392VAE3_9FABA</name>
<accession>A0A392VAE3</accession>
<comment type="caution">
    <text evidence="1">The sequence shown here is derived from an EMBL/GenBank/DDBJ whole genome shotgun (WGS) entry which is preliminary data.</text>
</comment>
<feature type="non-terminal residue" evidence="1">
    <location>
        <position position="64"/>
    </location>
</feature>
<keyword evidence="2" id="KW-1185">Reference proteome</keyword>
<sequence>MERRAPMLWIVGSCSASCVPRRRGWRVAPANERKHQSLCQLRAAQEWTARRASQLDVMSQEGSA</sequence>
<evidence type="ECO:0000313" key="1">
    <source>
        <dbReference type="EMBL" id="MCI85308.1"/>
    </source>
</evidence>
<dbReference type="AlphaFoldDB" id="A0A392VAE3"/>
<dbReference type="EMBL" id="LXQA011112459">
    <property type="protein sequence ID" value="MCI85308.1"/>
    <property type="molecule type" value="Genomic_DNA"/>
</dbReference>
<protein>
    <submittedName>
        <fullName evidence="1">Uncharacterized protein</fullName>
    </submittedName>
</protein>
<dbReference type="Proteomes" id="UP000265520">
    <property type="component" value="Unassembled WGS sequence"/>
</dbReference>
<reference evidence="1 2" key="1">
    <citation type="journal article" date="2018" name="Front. Plant Sci.">
        <title>Red Clover (Trifolium pratense) and Zigzag Clover (T. medium) - A Picture of Genomic Similarities and Differences.</title>
        <authorList>
            <person name="Dluhosova J."/>
            <person name="Istvanek J."/>
            <person name="Nedelnik J."/>
            <person name="Repkova J."/>
        </authorList>
    </citation>
    <scope>NUCLEOTIDE SEQUENCE [LARGE SCALE GENOMIC DNA]</scope>
    <source>
        <strain evidence="2">cv. 10/8</strain>
        <tissue evidence="1">Leaf</tissue>
    </source>
</reference>
<evidence type="ECO:0000313" key="2">
    <source>
        <dbReference type="Proteomes" id="UP000265520"/>
    </source>
</evidence>